<keyword evidence="3" id="KW-0238">DNA-binding</keyword>
<dbReference type="Pfam" id="PF03466">
    <property type="entry name" value="LysR_substrate"/>
    <property type="match status" value="1"/>
</dbReference>
<dbReference type="InterPro" id="IPR036390">
    <property type="entry name" value="WH_DNA-bd_sf"/>
</dbReference>
<dbReference type="InterPro" id="IPR036388">
    <property type="entry name" value="WH-like_DNA-bd_sf"/>
</dbReference>
<dbReference type="PANTHER" id="PTHR30118:SF15">
    <property type="entry name" value="TRANSCRIPTIONAL REGULATORY PROTEIN"/>
    <property type="match status" value="1"/>
</dbReference>
<dbReference type="PANTHER" id="PTHR30118">
    <property type="entry name" value="HTH-TYPE TRANSCRIPTIONAL REGULATOR LEUO-RELATED"/>
    <property type="match status" value="1"/>
</dbReference>
<reference evidence="6" key="1">
    <citation type="submission" date="2022-02" db="EMBL/GenBank/DDBJ databases">
        <title>Vibrio sp. nov., a new bacterium isolated from Bohai sea, China.</title>
        <authorList>
            <person name="Yuan Y."/>
        </authorList>
    </citation>
    <scope>NUCLEOTIDE SEQUENCE</scope>
    <source>
        <strain evidence="6">DBSS07</strain>
    </source>
</reference>
<dbReference type="GO" id="GO:0003677">
    <property type="term" value="F:DNA binding"/>
    <property type="evidence" value="ECO:0007669"/>
    <property type="project" value="UniProtKB-KW"/>
</dbReference>
<dbReference type="PROSITE" id="PS50931">
    <property type="entry name" value="HTH_LYSR"/>
    <property type="match status" value="1"/>
</dbReference>
<proteinExistence type="inferred from homology"/>
<dbReference type="Gene3D" id="3.40.190.10">
    <property type="entry name" value="Periplasmic binding protein-like II"/>
    <property type="match status" value="2"/>
</dbReference>
<accession>A0A9X3CHU4</accession>
<evidence type="ECO:0000256" key="4">
    <source>
        <dbReference type="ARBA" id="ARBA00023163"/>
    </source>
</evidence>
<dbReference type="GO" id="GO:0003700">
    <property type="term" value="F:DNA-binding transcription factor activity"/>
    <property type="evidence" value="ECO:0007669"/>
    <property type="project" value="InterPro"/>
</dbReference>
<dbReference type="EMBL" id="JAKRRX010000182">
    <property type="protein sequence ID" value="MCW8336122.1"/>
    <property type="molecule type" value="Genomic_DNA"/>
</dbReference>
<organism evidence="6 7">
    <name type="scientific">Vibrio paucivorans</name>
    <dbReference type="NCBI Taxonomy" id="2829489"/>
    <lineage>
        <taxon>Bacteria</taxon>
        <taxon>Pseudomonadati</taxon>
        <taxon>Pseudomonadota</taxon>
        <taxon>Gammaproteobacteria</taxon>
        <taxon>Vibrionales</taxon>
        <taxon>Vibrionaceae</taxon>
        <taxon>Vibrio</taxon>
    </lineage>
</organism>
<dbReference type="PRINTS" id="PR00039">
    <property type="entry name" value="HTHLYSR"/>
</dbReference>
<comment type="caution">
    <text evidence="6">The sequence shown here is derived from an EMBL/GenBank/DDBJ whole genome shotgun (WGS) entry which is preliminary data.</text>
</comment>
<dbReference type="Gene3D" id="1.10.10.10">
    <property type="entry name" value="Winged helix-like DNA-binding domain superfamily/Winged helix DNA-binding domain"/>
    <property type="match status" value="1"/>
</dbReference>
<evidence type="ECO:0000259" key="5">
    <source>
        <dbReference type="PROSITE" id="PS50931"/>
    </source>
</evidence>
<evidence type="ECO:0000256" key="2">
    <source>
        <dbReference type="ARBA" id="ARBA00023015"/>
    </source>
</evidence>
<evidence type="ECO:0000313" key="7">
    <source>
        <dbReference type="Proteomes" id="UP001155586"/>
    </source>
</evidence>
<feature type="domain" description="HTH lysR-type" evidence="5">
    <location>
        <begin position="9"/>
        <end position="66"/>
    </location>
</feature>
<dbReference type="InterPro" id="IPR000847">
    <property type="entry name" value="LysR_HTH_N"/>
</dbReference>
<protein>
    <submittedName>
        <fullName evidence="6">LysR substrate-binding domain-containing protein</fullName>
    </submittedName>
</protein>
<evidence type="ECO:0000313" key="6">
    <source>
        <dbReference type="EMBL" id="MCW8336122.1"/>
    </source>
</evidence>
<dbReference type="Pfam" id="PF00126">
    <property type="entry name" value="HTH_1"/>
    <property type="match status" value="1"/>
</dbReference>
<sequence length="315" mass="35586">MKELNWKGIDLNLLLTFDALFQFGSVSAASKYLHLGQPATSYNLKRLRELLDDPLFERHGNRMQPTSRAVEIAPKVQEILAIFTQDILPSEQFNPSEYEGKFSIGVSDYAEQIFGPNIFDALQAHAPNAKVLFKPADNENCVDLLENHNTDICIGVFNAMPSNVESTFLYREKHLCTFDNSVLKTELPIPLTTYLATPQMIITANDQLTSQVDNTLASLGVVRNVVLGTTRFLTIRRMLSGRKHLAVMAEMVGRSELIHDQLTLCPPPIDIPDFDIEMVTLKRDSKHPKVVWLSTLVRQLIQQQVNESRQISTYD</sequence>
<dbReference type="AlphaFoldDB" id="A0A9X3CHU4"/>
<dbReference type="InterPro" id="IPR005119">
    <property type="entry name" value="LysR_subst-bd"/>
</dbReference>
<evidence type="ECO:0000256" key="3">
    <source>
        <dbReference type="ARBA" id="ARBA00023125"/>
    </source>
</evidence>
<gene>
    <name evidence="6" type="ORF">MD483_20125</name>
</gene>
<keyword evidence="4" id="KW-0804">Transcription</keyword>
<dbReference type="InterPro" id="IPR050389">
    <property type="entry name" value="LysR-type_TF"/>
</dbReference>
<name>A0A9X3CHU4_9VIBR</name>
<evidence type="ECO:0000256" key="1">
    <source>
        <dbReference type="ARBA" id="ARBA00009437"/>
    </source>
</evidence>
<dbReference type="RefSeq" id="WP_252032016.1">
    <property type="nucleotide sequence ID" value="NZ_JAKRRX010000182.1"/>
</dbReference>
<comment type="similarity">
    <text evidence="1">Belongs to the LysR transcriptional regulatory family.</text>
</comment>
<keyword evidence="2" id="KW-0805">Transcription regulation</keyword>
<keyword evidence="7" id="KW-1185">Reference proteome</keyword>
<dbReference type="Proteomes" id="UP001155586">
    <property type="component" value="Unassembled WGS sequence"/>
</dbReference>
<dbReference type="SUPFAM" id="SSF46785">
    <property type="entry name" value="Winged helix' DNA-binding domain"/>
    <property type="match status" value="1"/>
</dbReference>
<dbReference type="SUPFAM" id="SSF53850">
    <property type="entry name" value="Periplasmic binding protein-like II"/>
    <property type="match status" value="1"/>
</dbReference>